<keyword evidence="3" id="KW-1185">Reference proteome</keyword>
<sequence length="472" mass="55086">MNVLAFVFIVLMFASAISQEMTTVKIFIVDDNPPEQFFVEQRKGNLPTFMKQFCCDKLSSWDRPYVCRLLNYDHSGEDHVLTCLVQFGLLKNAQEPEARFYYLGIRDRLQASSRGPKYWVFDTRAQRIVKMHLAAPDVTREFPSRNTYLKAQLKRDQKLIKSVISRKFVLEGSWFSVFRVYERRYLSSVTIQIRSANILKTYHMNVMWQPVVELLNMLHAALPGRIANMYRAHYPAPRVHNSRILTLQASVISPLESSDYCAHIISITQVDQLFDWTLCAPVIESKLVYSDYYTMRFRLVIGLNHPLPVLPTIIHRELYLNERFGATFMRCVQTMKIIYEFPHYETMYLRNNLDVGVIISGRLKVMLPENQLRTMHAYENDWVQMNLTVCNWLEQRLPGQIVKCVLSTVEQVTTGHHAASIVTRLRPHTITWDYPVHVLSQLNFGIYPCVFAVKYFEAHKFEDYLVPQSSGT</sequence>
<dbReference type="OrthoDB" id="10658339at2759"/>
<protein>
    <recommendedName>
        <fullName evidence="4">START domain-containing protein</fullName>
    </recommendedName>
</protein>
<reference evidence="2 3" key="1">
    <citation type="journal article" date="2019" name="BMC Genomics">
        <title>New insights from Opisthorchis felineus genome: update on genomics of the epidemiologically important liver flukes.</title>
        <authorList>
            <person name="Ershov N.I."/>
            <person name="Mordvinov V.A."/>
            <person name="Prokhortchouk E.B."/>
            <person name="Pakharukova M.Y."/>
            <person name="Gunbin K.V."/>
            <person name="Ustyantsev K."/>
            <person name="Genaev M.A."/>
            <person name="Blinov A.G."/>
            <person name="Mazur A."/>
            <person name="Boulygina E."/>
            <person name="Tsygankova S."/>
            <person name="Khrameeva E."/>
            <person name="Chekanov N."/>
            <person name="Fan G."/>
            <person name="Xiao A."/>
            <person name="Zhang H."/>
            <person name="Xu X."/>
            <person name="Yang H."/>
            <person name="Solovyev V."/>
            <person name="Lee S.M."/>
            <person name="Liu X."/>
            <person name="Afonnikov D.A."/>
            <person name="Skryabin K.G."/>
        </authorList>
    </citation>
    <scope>NUCLEOTIDE SEQUENCE [LARGE SCALE GENOMIC DNA]</scope>
    <source>
        <strain evidence="2">AK-0245</strain>
        <tissue evidence="2">Whole organism</tissue>
    </source>
</reference>
<proteinExistence type="predicted"/>
<feature type="chain" id="PRO_5020458254" description="START domain-containing protein" evidence="1">
    <location>
        <begin position="19"/>
        <end position="472"/>
    </location>
</feature>
<evidence type="ECO:0000313" key="3">
    <source>
        <dbReference type="Proteomes" id="UP000308267"/>
    </source>
</evidence>
<evidence type="ECO:0000313" key="2">
    <source>
        <dbReference type="EMBL" id="TGZ61817.1"/>
    </source>
</evidence>
<evidence type="ECO:0008006" key="4">
    <source>
        <dbReference type="Google" id="ProtNLM"/>
    </source>
</evidence>
<dbReference type="EMBL" id="SJOL01007804">
    <property type="protein sequence ID" value="TGZ61817.1"/>
    <property type="molecule type" value="Genomic_DNA"/>
</dbReference>
<dbReference type="AlphaFoldDB" id="A0A4S2LMN6"/>
<name>A0A4S2LMN6_OPIFE</name>
<comment type="caution">
    <text evidence="2">The sequence shown here is derived from an EMBL/GenBank/DDBJ whole genome shotgun (WGS) entry which is preliminary data.</text>
</comment>
<evidence type="ECO:0000256" key="1">
    <source>
        <dbReference type="SAM" id="SignalP"/>
    </source>
</evidence>
<feature type="signal peptide" evidence="1">
    <location>
        <begin position="1"/>
        <end position="18"/>
    </location>
</feature>
<keyword evidence="1" id="KW-0732">Signal</keyword>
<dbReference type="Proteomes" id="UP000308267">
    <property type="component" value="Unassembled WGS sequence"/>
</dbReference>
<accession>A0A4S2LMN6</accession>
<gene>
    <name evidence="2" type="ORF">CRM22_007780</name>
</gene>
<organism evidence="2 3">
    <name type="scientific">Opisthorchis felineus</name>
    <dbReference type="NCBI Taxonomy" id="147828"/>
    <lineage>
        <taxon>Eukaryota</taxon>
        <taxon>Metazoa</taxon>
        <taxon>Spiralia</taxon>
        <taxon>Lophotrochozoa</taxon>
        <taxon>Platyhelminthes</taxon>
        <taxon>Trematoda</taxon>
        <taxon>Digenea</taxon>
        <taxon>Opisthorchiida</taxon>
        <taxon>Opisthorchiata</taxon>
        <taxon>Opisthorchiidae</taxon>
        <taxon>Opisthorchis</taxon>
    </lineage>
</organism>